<dbReference type="Gene3D" id="3.40.50.300">
    <property type="entry name" value="P-loop containing nucleotide triphosphate hydrolases"/>
    <property type="match status" value="1"/>
</dbReference>
<accession>A0A2X2W162</accession>
<reference evidence="8 9" key="1">
    <citation type="submission" date="2018-06" db="EMBL/GenBank/DDBJ databases">
        <authorList>
            <consortium name="Pathogen Informatics"/>
            <person name="Doyle S."/>
        </authorList>
    </citation>
    <scope>NUCLEOTIDE SEQUENCE [LARGE SCALE GENOMIC DNA]</scope>
    <source>
        <strain evidence="8 9">NCTC13028</strain>
    </source>
</reference>
<dbReference type="InterPro" id="IPR003593">
    <property type="entry name" value="AAA+_ATPase"/>
</dbReference>
<sequence>MLLTIKNLSKVFNKDTINENRVFDNFNVEIEEGDFITIIGSNGAGKSTLLNLISGTLEQDNGFINLNNKEISKMPEYKRTRFIGRVFQDPSKGVSPNMTILENMSMAFNKGKRFGLTMGINKKDIEKFKEMLTELNLGLEDKLNTKVGLLSGGQRQAMSLIMAVMCKPELLLLDEHTAALDPKTSERIIEITEKIVNENKITTLMVTHNMNHAISMGNRLFMMHSGEIVLDIKNEEKDKLNIDKLLKYFEKIQAKDALSDRVLFS</sequence>
<feature type="domain" description="ABC transporter" evidence="7">
    <location>
        <begin position="3"/>
        <end position="250"/>
    </location>
</feature>
<gene>
    <name evidence="8" type="primary">cmpD</name>
    <name evidence="8" type="ORF">NCTC13028_00131</name>
</gene>
<keyword evidence="2" id="KW-0813">Transport</keyword>
<dbReference type="SMART" id="SM00382">
    <property type="entry name" value="AAA"/>
    <property type="match status" value="1"/>
</dbReference>
<dbReference type="GO" id="GO:0016887">
    <property type="term" value="F:ATP hydrolysis activity"/>
    <property type="evidence" value="ECO:0007669"/>
    <property type="project" value="InterPro"/>
</dbReference>
<evidence type="ECO:0000256" key="3">
    <source>
        <dbReference type="ARBA" id="ARBA00022475"/>
    </source>
</evidence>
<proteinExistence type="predicted"/>
<dbReference type="AlphaFoldDB" id="A0A2X2W162"/>
<dbReference type="Pfam" id="PF00005">
    <property type="entry name" value="ABC_tran"/>
    <property type="match status" value="1"/>
</dbReference>
<evidence type="ECO:0000259" key="7">
    <source>
        <dbReference type="PROSITE" id="PS50893"/>
    </source>
</evidence>
<evidence type="ECO:0000256" key="4">
    <source>
        <dbReference type="ARBA" id="ARBA00022741"/>
    </source>
</evidence>
<keyword evidence="8" id="KW-0378">Hydrolase</keyword>
<evidence type="ECO:0000256" key="1">
    <source>
        <dbReference type="ARBA" id="ARBA00004202"/>
    </source>
</evidence>
<dbReference type="PANTHER" id="PTHR42788:SF7">
    <property type="entry name" value="NITRATE ABC TRANSPORTER ATP-BINDING PROTEIN"/>
    <property type="match status" value="1"/>
</dbReference>
<dbReference type="InterPro" id="IPR003439">
    <property type="entry name" value="ABC_transporter-like_ATP-bd"/>
</dbReference>
<evidence type="ECO:0000256" key="2">
    <source>
        <dbReference type="ARBA" id="ARBA00022448"/>
    </source>
</evidence>
<keyword evidence="3" id="KW-1003">Cell membrane</keyword>
<name>A0A2X2W162_CLOCO</name>
<dbReference type="EC" id="3.6.3.-" evidence="8"/>
<dbReference type="PROSITE" id="PS50893">
    <property type="entry name" value="ABC_TRANSPORTER_2"/>
    <property type="match status" value="1"/>
</dbReference>
<evidence type="ECO:0000256" key="5">
    <source>
        <dbReference type="ARBA" id="ARBA00022840"/>
    </source>
</evidence>
<dbReference type="InterPro" id="IPR027417">
    <property type="entry name" value="P-loop_NTPase"/>
</dbReference>
<keyword evidence="6" id="KW-0472">Membrane</keyword>
<evidence type="ECO:0000313" key="9">
    <source>
        <dbReference type="Proteomes" id="UP000250223"/>
    </source>
</evidence>
<dbReference type="EMBL" id="UAWC01000001">
    <property type="protein sequence ID" value="SQB33047.1"/>
    <property type="molecule type" value="Genomic_DNA"/>
</dbReference>
<dbReference type="Proteomes" id="UP000250223">
    <property type="component" value="Unassembled WGS sequence"/>
</dbReference>
<dbReference type="GO" id="GO:0005524">
    <property type="term" value="F:ATP binding"/>
    <property type="evidence" value="ECO:0007669"/>
    <property type="project" value="UniProtKB-KW"/>
</dbReference>
<protein>
    <submittedName>
        <fullName evidence="8">ABC transporter ATPase</fullName>
        <ecNumber evidence="8">3.6.3.-</ecNumber>
    </submittedName>
</protein>
<dbReference type="GO" id="GO:0005886">
    <property type="term" value="C:plasma membrane"/>
    <property type="evidence" value="ECO:0007669"/>
    <property type="project" value="UniProtKB-SubCell"/>
</dbReference>
<evidence type="ECO:0000256" key="6">
    <source>
        <dbReference type="ARBA" id="ARBA00023136"/>
    </source>
</evidence>
<dbReference type="InterPro" id="IPR017871">
    <property type="entry name" value="ABC_transporter-like_CS"/>
</dbReference>
<organism evidence="8 9">
    <name type="scientific">Clostridium cochlearium</name>
    <dbReference type="NCBI Taxonomy" id="1494"/>
    <lineage>
        <taxon>Bacteria</taxon>
        <taxon>Bacillati</taxon>
        <taxon>Bacillota</taxon>
        <taxon>Clostridia</taxon>
        <taxon>Eubacteriales</taxon>
        <taxon>Clostridiaceae</taxon>
        <taxon>Clostridium</taxon>
    </lineage>
</organism>
<dbReference type="SUPFAM" id="SSF52540">
    <property type="entry name" value="P-loop containing nucleoside triphosphate hydrolases"/>
    <property type="match status" value="1"/>
</dbReference>
<evidence type="ECO:0000313" key="8">
    <source>
        <dbReference type="EMBL" id="SQB33047.1"/>
    </source>
</evidence>
<keyword evidence="5" id="KW-0067">ATP-binding</keyword>
<dbReference type="InterPro" id="IPR050166">
    <property type="entry name" value="ABC_transporter_ATP-bind"/>
</dbReference>
<comment type="subcellular location">
    <subcellularLocation>
        <location evidence="1">Cell membrane</location>
        <topology evidence="1">Peripheral membrane protein</topology>
    </subcellularLocation>
</comment>
<keyword evidence="4" id="KW-0547">Nucleotide-binding</keyword>
<dbReference type="PANTHER" id="PTHR42788">
    <property type="entry name" value="TAURINE IMPORT ATP-BINDING PROTEIN-RELATED"/>
    <property type="match status" value="1"/>
</dbReference>
<dbReference type="PROSITE" id="PS00211">
    <property type="entry name" value="ABC_TRANSPORTER_1"/>
    <property type="match status" value="1"/>
</dbReference>